<accession>A0A6A4IJD0</accession>
<reference evidence="3" key="1">
    <citation type="journal article" date="2019" name="Environ. Microbiol.">
        <title>Fungal ecological strategies reflected in gene transcription - a case study of two litter decomposers.</title>
        <authorList>
            <person name="Barbi F."/>
            <person name="Kohler A."/>
            <person name="Barry K."/>
            <person name="Baskaran P."/>
            <person name="Daum C."/>
            <person name="Fauchery L."/>
            <person name="Ihrmark K."/>
            <person name="Kuo A."/>
            <person name="LaButti K."/>
            <person name="Lipzen A."/>
            <person name="Morin E."/>
            <person name="Grigoriev I.V."/>
            <person name="Henrissat B."/>
            <person name="Lindahl B."/>
            <person name="Martin F."/>
        </authorList>
    </citation>
    <scope>NUCLEOTIDE SEQUENCE</scope>
    <source>
        <strain evidence="3">JB14</strain>
    </source>
</reference>
<protein>
    <recommendedName>
        <fullName evidence="2">DUF6534 domain-containing protein</fullName>
    </recommendedName>
</protein>
<feature type="domain" description="DUF6534" evidence="2">
    <location>
        <begin position="168"/>
        <end position="250"/>
    </location>
</feature>
<evidence type="ECO:0000259" key="2">
    <source>
        <dbReference type="Pfam" id="PF20152"/>
    </source>
</evidence>
<keyword evidence="4" id="KW-1185">Reference proteome</keyword>
<dbReference type="Pfam" id="PF20152">
    <property type="entry name" value="DUF6534"/>
    <property type="match status" value="1"/>
</dbReference>
<evidence type="ECO:0000256" key="1">
    <source>
        <dbReference type="SAM" id="Phobius"/>
    </source>
</evidence>
<feature type="transmembrane region" description="Helical" evidence="1">
    <location>
        <begin position="229"/>
        <end position="257"/>
    </location>
</feature>
<dbReference type="InterPro" id="IPR045339">
    <property type="entry name" value="DUF6534"/>
</dbReference>
<feature type="transmembrane region" description="Helical" evidence="1">
    <location>
        <begin position="45"/>
        <end position="70"/>
    </location>
</feature>
<name>A0A6A4IJD0_9AGAR</name>
<gene>
    <name evidence="3" type="ORF">BT96DRAFT_384642</name>
</gene>
<keyword evidence="1" id="KW-0812">Transmembrane</keyword>
<evidence type="ECO:0000313" key="4">
    <source>
        <dbReference type="Proteomes" id="UP000799118"/>
    </source>
</evidence>
<dbReference type="OrthoDB" id="2535105at2759"/>
<feature type="transmembrane region" description="Helical" evidence="1">
    <location>
        <begin position="90"/>
        <end position="108"/>
    </location>
</feature>
<dbReference type="PANTHER" id="PTHR40465:SF1">
    <property type="entry name" value="DUF6534 DOMAIN-CONTAINING PROTEIN"/>
    <property type="match status" value="1"/>
</dbReference>
<feature type="transmembrane region" description="Helical" evidence="1">
    <location>
        <begin position="162"/>
        <end position="182"/>
    </location>
</feature>
<evidence type="ECO:0000313" key="3">
    <source>
        <dbReference type="EMBL" id="KAE9410646.1"/>
    </source>
</evidence>
<proteinExistence type="predicted"/>
<feature type="transmembrane region" description="Helical" evidence="1">
    <location>
        <begin position="120"/>
        <end position="142"/>
    </location>
</feature>
<dbReference type="EMBL" id="ML769385">
    <property type="protein sequence ID" value="KAE9410646.1"/>
    <property type="molecule type" value="Genomic_DNA"/>
</dbReference>
<keyword evidence="1" id="KW-1133">Transmembrane helix</keyword>
<keyword evidence="1" id="KW-0472">Membrane</keyword>
<sequence length="260" mass="29309">MPSLIPLDSSLGALFIGVILSTAVYGVTCLQVYNYFMHHSSNDRWFLKLFVIVLWVIDTLHVALLATFYYGYTVTNFGDYDFLAKSYWPLTIQVLIGDIITVTIHVFFACRIYLLSGKKLVIPSAICLIVLAQLSLAIVWVIKLSELQFFFEVPTILKFGATAISIGMTGDTMVTVSMIYYLRKSRSSFKQTNHIVKTLVTYTINTGLLTTIFTLACLLFLSVQDSSTSLVFVLFFFIEVRLYSCSFMSVYVICIIATPQ</sequence>
<dbReference type="PANTHER" id="PTHR40465">
    <property type="entry name" value="CHROMOSOME 1, WHOLE GENOME SHOTGUN SEQUENCE"/>
    <property type="match status" value="1"/>
</dbReference>
<organism evidence="3 4">
    <name type="scientific">Gymnopus androsaceus JB14</name>
    <dbReference type="NCBI Taxonomy" id="1447944"/>
    <lineage>
        <taxon>Eukaryota</taxon>
        <taxon>Fungi</taxon>
        <taxon>Dikarya</taxon>
        <taxon>Basidiomycota</taxon>
        <taxon>Agaricomycotina</taxon>
        <taxon>Agaricomycetes</taxon>
        <taxon>Agaricomycetidae</taxon>
        <taxon>Agaricales</taxon>
        <taxon>Marasmiineae</taxon>
        <taxon>Omphalotaceae</taxon>
        <taxon>Gymnopus</taxon>
    </lineage>
</organism>
<dbReference type="AlphaFoldDB" id="A0A6A4IJD0"/>
<feature type="transmembrane region" description="Helical" evidence="1">
    <location>
        <begin position="202"/>
        <end position="223"/>
    </location>
</feature>
<dbReference type="Proteomes" id="UP000799118">
    <property type="component" value="Unassembled WGS sequence"/>
</dbReference>
<feature type="transmembrane region" description="Helical" evidence="1">
    <location>
        <begin position="12"/>
        <end position="33"/>
    </location>
</feature>